<evidence type="ECO:0000256" key="5">
    <source>
        <dbReference type="ARBA" id="ARBA00022989"/>
    </source>
</evidence>
<keyword evidence="8" id="KW-0966">Cell projection</keyword>
<feature type="transmembrane region" description="Helical" evidence="7">
    <location>
        <begin position="6"/>
        <end position="27"/>
    </location>
</feature>
<dbReference type="Proteomes" id="UP001143486">
    <property type="component" value="Unassembled WGS sequence"/>
</dbReference>
<evidence type="ECO:0000256" key="2">
    <source>
        <dbReference type="ARBA" id="ARBA00007928"/>
    </source>
</evidence>
<accession>A0A9W6MP70</accession>
<evidence type="ECO:0000313" key="9">
    <source>
        <dbReference type="Proteomes" id="UP001143486"/>
    </source>
</evidence>
<keyword evidence="6 7" id="KW-0472">Membrane</keyword>
<dbReference type="Pfam" id="PF01810">
    <property type="entry name" value="LysE"/>
    <property type="match status" value="1"/>
</dbReference>
<feature type="transmembrane region" description="Helical" evidence="7">
    <location>
        <begin position="39"/>
        <end position="59"/>
    </location>
</feature>
<gene>
    <name evidence="8" type="ORF">GCM10017621_21420</name>
</gene>
<protein>
    <submittedName>
        <fullName evidence="8">Flagellar biosynthesis protein FlgM</fullName>
    </submittedName>
</protein>
<dbReference type="InterPro" id="IPR001123">
    <property type="entry name" value="LeuE-type"/>
</dbReference>
<reference evidence="8" key="1">
    <citation type="journal article" date="2014" name="Int. J. Syst. Evol. Microbiol.">
        <title>Complete genome sequence of Corynebacterium casei LMG S-19264T (=DSM 44701T), isolated from a smear-ripened cheese.</title>
        <authorList>
            <consortium name="US DOE Joint Genome Institute (JGI-PGF)"/>
            <person name="Walter F."/>
            <person name="Albersmeier A."/>
            <person name="Kalinowski J."/>
            <person name="Ruckert C."/>
        </authorList>
    </citation>
    <scope>NUCLEOTIDE SEQUENCE</scope>
    <source>
        <strain evidence="8">VKM B-1513</strain>
    </source>
</reference>
<keyword evidence="4 7" id="KW-0812">Transmembrane</keyword>
<keyword evidence="3" id="KW-1003">Cell membrane</keyword>
<organism evidence="8 9">
    <name type="scientific">Maricaulis virginensis</name>
    <dbReference type="NCBI Taxonomy" id="144022"/>
    <lineage>
        <taxon>Bacteria</taxon>
        <taxon>Pseudomonadati</taxon>
        <taxon>Pseudomonadota</taxon>
        <taxon>Alphaproteobacteria</taxon>
        <taxon>Maricaulales</taxon>
        <taxon>Maricaulaceae</taxon>
        <taxon>Maricaulis</taxon>
    </lineage>
</organism>
<dbReference type="PIRSF" id="PIRSF006324">
    <property type="entry name" value="LeuE"/>
    <property type="match status" value="1"/>
</dbReference>
<comment type="subcellular location">
    <subcellularLocation>
        <location evidence="1">Cell membrane</location>
        <topology evidence="1">Multi-pass membrane protein</topology>
    </subcellularLocation>
</comment>
<keyword evidence="8" id="KW-0969">Cilium</keyword>
<name>A0A9W6MP70_9PROT</name>
<evidence type="ECO:0000256" key="4">
    <source>
        <dbReference type="ARBA" id="ARBA00022692"/>
    </source>
</evidence>
<dbReference type="PANTHER" id="PTHR30086">
    <property type="entry name" value="ARGININE EXPORTER PROTEIN ARGO"/>
    <property type="match status" value="1"/>
</dbReference>
<keyword evidence="9" id="KW-1185">Reference proteome</keyword>
<dbReference type="EMBL" id="BSFE01000005">
    <property type="protein sequence ID" value="GLK52634.1"/>
    <property type="molecule type" value="Genomic_DNA"/>
</dbReference>
<evidence type="ECO:0000313" key="8">
    <source>
        <dbReference type="EMBL" id="GLK52634.1"/>
    </source>
</evidence>
<dbReference type="RefSeq" id="WP_271186997.1">
    <property type="nucleotide sequence ID" value="NZ_BSFE01000005.1"/>
</dbReference>
<dbReference type="GO" id="GO:0042970">
    <property type="term" value="F:homoserine transmembrane transporter activity"/>
    <property type="evidence" value="ECO:0007669"/>
    <property type="project" value="TreeGrafter"/>
</dbReference>
<dbReference type="PANTHER" id="PTHR30086:SF14">
    <property type="entry name" value="HOMOSERINE_HOMOSERINE LACTONE EFFLUX PROTEIN"/>
    <property type="match status" value="1"/>
</dbReference>
<sequence>MTPELILAFTGMHIAMSLSPGPAVLLVSTQGMARGFRAGVATAAGVLAGNTIYFALSVFGLGAVLVSSALLFTMIKWAGAAYLVWLGISTLRNARKVAARPQPATVSELAGPAFTQGLVKQLGNPKSVLFFGALLPQFIIPGQTGGADYLLMLAIMHGTELPILAGYAALGATGGAFVRGPVGLVWRERVCGVCQIAVGGLLAGLRRTA</sequence>
<comment type="similarity">
    <text evidence="2">Belongs to the Rht family.</text>
</comment>
<keyword evidence="8" id="KW-0282">Flagellum</keyword>
<feature type="transmembrane region" description="Helical" evidence="7">
    <location>
        <begin position="65"/>
        <end position="86"/>
    </location>
</feature>
<reference evidence="8" key="2">
    <citation type="submission" date="2023-01" db="EMBL/GenBank/DDBJ databases">
        <authorList>
            <person name="Sun Q."/>
            <person name="Evtushenko L."/>
        </authorList>
    </citation>
    <scope>NUCLEOTIDE SEQUENCE</scope>
    <source>
        <strain evidence="8">VKM B-1513</strain>
    </source>
</reference>
<evidence type="ECO:0000256" key="1">
    <source>
        <dbReference type="ARBA" id="ARBA00004651"/>
    </source>
</evidence>
<dbReference type="AlphaFoldDB" id="A0A9W6MP70"/>
<evidence type="ECO:0000256" key="6">
    <source>
        <dbReference type="ARBA" id="ARBA00023136"/>
    </source>
</evidence>
<proteinExistence type="inferred from homology"/>
<evidence type="ECO:0000256" key="3">
    <source>
        <dbReference type="ARBA" id="ARBA00022475"/>
    </source>
</evidence>
<comment type="caution">
    <text evidence="8">The sequence shown here is derived from an EMBL/GenBank/DDBJ whole genome shotgun (WGS) entry which is preliminary data.</text>
</comment>
<keyword evidence="5 7" id="KW-1133">Transmembrane helix</keyword>
<dbReference type="GO" id="GO:0005886">
    <property type="term" value="C:plasma membrane"/>
    <property type="evidence" value="ECO:0007669"/>
    <property type="project" value="UniProtKB-SubCell"/>
</dbReference>
<evidence type="ECO:0000256" key="7">
    <source>
        <dbReference type="SAM" id="Phobius"/>
    </source>
</evidence>